<dbReference type="RefSeq" id="WP_115964067.1">
    <property type="nucleotide sequence ID" value="NZ_CBCRVL010000004.1"/>
</dbReference>
<protein>
    <recommendedName>
        <fullName evidence="3">Glycolipid-binding domain-containing protein</fullName>
    </recommendedName>
</protein>
<dbReference type="Pfam" id="PF06475">
    <property type="entry name" value="Glycolipid_bind"/>
    <property type="match status" value="1"/>
</dbReference>
<organism evidence="1 2">
    <name type="scientific">Chryseobacterium flavum</name>
    <dbReference type="NCBI Taxonomy" id="415851"/>
    <lineage>
        <taxon>Bacteria</taxon>
        <taxon>Pseudomonadati</taxon>
        <taxon>Bacteroidota</taxon>
        <taxon>Flavobacteriia</taxon>
        <taxon>Flavobacteriales</taxon>
        <taxon>Weeksellaceae</taxon>
        <taxon>Chryseobacterium group</taxon>
        <taxon>Chryseobacterium</taxon>
    </lineage>
</organism>
<evidence type="ECO:0000313" key="2">
    <source>
        <dbReference type="Proteomes" id="UP000256769"/>
    </source>
</evidence>
<proteinExistence type="predicted"/>
<dbReference type="OrthoDB" id="9814791at2"/>
<dbReference type="SUPFAM" id="SSF159275">
    <property type="entry name" value="PA1994-like"/>
    <property type="match status" value="1"/>
</dbReference>
<sequence>MNTLIWKGIFYQSLEYFTIKQENENHIAESKIIGCTKDHIYSVQYHLVIAQDWLIQKFIIESEVNGIYNELKGEKIQGEWKINGNINPDFKDFKFIDISLTPFTNTLPVNHLKMNQNDSREIKVIYIDVLNRQVKPAVQQYTRTASHEYLYENIQTDFKAGILMDDMGLVIHYPGLFEKISEIN</sequence>
<keyword evidence="2" id="KW-1185">Reference proteome</keyword>
<dbReference type="InterPro" id="IPR009467">
    <property type="entry name" value="Glycolipid-bd_prot_put"/>
</dbReference>
<dbReference type="Proteomes" id="UP000256769">
    <property type="component" value="Unassembled WGS sequence"/>
</dbReference>
<evidence type="ECO:0008006" key="3">
    <source>
        <dbReference type="Google" id="ProtNLM"/>
    </source>
</evidence>
<name>A0A3D9CGA6_9FLAO</name>
<dbReference type="AlphaFoldDB" id="A0A3D9CGA6"/>
<accession>A0A3D9CGA6</accession>
<reference evidence="1 2" key="1">
    <citation type="journal article" date="2007" name="Int. J. Syst. Evol. Microbiol.">
        <title>Chryseobacterium flavum sp. nov., isolated from polluted soil.</title>
        <authorList>
            <person name="Zhou Y."/>
            <person name="Dong J."/>
            <person name="Wang X."/>
            <person name="Huang X."/>
            <person name="Zhang K.Y."/>
            <person name="Zhang Y.Q."/>
            <person name="Guo Y.F."/>
            <person name="Lai R."/>
            <person name="Li W.J."/>
        </authorList>
    </citation>
    <scope>NUCLEOTIDE SEQUENCE [LARGE SCALE GENOMIC DNA]</scope>
    <source>
        <strain evidence="1 2">KCTC 12877</strain>
    </source>
</reference>
<dbReference type="EMBL" id="QNUE01000025">
    <property type="protein sequence ID" value="REC64780.1"/>
    <property type="molecule type" value="Genomic_DNA"/>
</dbReference>
<gene>
    <name evidence="1" type="ORF">DRF59_19465</name>
</gene>
<comment type="caution">
    <text evidence="1">The sequence shown here is derived from an EMBL/GenBank/DDBJ whole genome shotgun (WGS) entry which is preliminary data.</text>
</comment>
<evidence type="ECO:0000313" key="1">
    <source>
        <dbReference type="EMBL" id="REC64780.1"/>
    </source>
</evidence>